<dbReference type="PANTHER" id="PTHR43358:SF4">
    <property type="entry name" value="ALPHA_BETA HYDROLASE FOLD-1 DOMAIN-CONTAINING PROTEIN"/>
    <property type="match status" value="1"/>
</dbReference>
<dbReference type="Gene3D" id="3.40.50.1820">
    <property type="entry name" value="alpha/beta hydrolase"/>
    <property type="match status" value="1"/>
</dbReference>
<evidence type="ECO:0000259" key="1">
    <source>
        <dbReference type="Pfam" id="PF12146"/>
    </source>
</evidence>
<dbReference type="InterPro" id="IPR022742">
    <property type="entry name" value="Hydrolase_4"/>
</dbReference>
<accession>A0A4R1BQU9</accession>
<dbReference type="InterPro" id="IPR029058">
    <property type="entry name" value="AB_hydrolase_fold"/>
</dbReference>
<dbReference type="OrthoDB" id="9805123at2"/>
<sequence length="297" mass="32617">MRRDTSLKAGGRGAARLALGLPAGFAALTLLSARVAARRVVRPGPTEERFLTPWEFGIPYEEVSFRTRDGLRLRGWWLGSPDARRTVITLAGYKGAKHHTLGIAAALWRGGADVLLFDNRGRGDSEGEITTLGYLEQLDALAAIEYARTRSDAPLGLVGYSMGAAVAIMVAAGDERVGAVVADSPFASQRELLRAHLRRRIGLFSLPFALAAERFLPYDVREVEPIREVERISPRACLFIHGGRDTVTDPEDSRTLYARAGDPKELWIVEEADHCGSYFADRAAYAERVAGFLERHL</sequence>
<reference evidence="2 3" key="1">
    <citation type="submission" date="2019-03" db="EMBL/GenBank/DDBJ databases">
        <title>Whole genome sequence of a novel Rubrobacter taiwanensis strain, isolated from Yellowstone National Park.</title>
        <authorList>
            <person name="Freed S."/>
            <person name="Ramaley R.F."/>
            <person name="Kyndt J.A."/>
        </authorList>
    </citation>
    <scope>NUCLEOTIDE SEQUENCE [LARGE SCALE GENOMIC DNA]</scope>
    <source>
        <strain evidence="2 3">Yellowstone</strain>
    </source>
</reference>
<gene>
    <name evidence="2" type="ORF">E0L93_03310</name>
</gene>
<dbReference type="InterPro" id="IPR052920">
    <property type="entry name" value="DNA-binding_regulatory"/>
</dbReference>
<keyword evidence="2" id="KW-0378">Hydrolase</keyword>
<dbReference type="PANTHER" id="PTHR43358">
    <property type="entry name" value="ALPHA/BETA-HYDROLASE"/>
    <property type="match status" value="1"/>
</dbReference>
<protein>
    <submittedName>
        <fullName evidence="2">Alpha/beta hydrolase</fullName>
    </submittedName>
</protein>
<name>A0A4R1BQU9_9ACTN</name>
<comment type="caution">
    <text evidence="2">The sequence shown here is derived from an EMBL/GenBank/DDBJ whole genome shotgun (WGS) entry which is preliminary data.</text>
</comment>
<dbReference type="GO" id="GO:0016787">
    <property type="term" value="F:hydrolase activity"/>
    <property type="evidence" value="ECO:0007669"/>
    <property type="project" value="UniProtKB-KW"/>
</dbReference>
<feature type="domain" description="Serine aminopeptidase S33" evidence="1">
    <location>
        <begin position="82"/>
        <end position="191"/>
    </location>
</feature>
<dbReference type="AlphaFoldDB" id="A0A4R1BQU9"/>
<organism evidence="2 3">
    <name type="scientific">Rubrobacter taiwanensis</name>
    <dbReference type="NCBI Taxonomy" id="185139"/>
    <lineage>
        <taxon>Bacteria</taxon>
        <taxon>Bacillati</taxon>
        <taxon>Actinomycetota</taxon>
        <taxon>Rubrobacteria</taxon>
        <taxon>Rubrobacterales</taxon>
        <taxon>Rubrobacteraceae</taxon>
        <taxon>Rubrobacter</taxon>
    </lineage>
</organism>
<proteinExistence type="predicted"/>
<dbReference type="SUPFAM" id="SSF53474">
    <property type="entry name" value="alpha/beta-Hydrolases"/>
    <property type="match status" value="1"/>
</dbReference>
<dbReference type="Pfam" id="PF12146">
    <property type="entry name" value="Hydrolase_4"/>
    <property type="match status" value="1"/>
</dbReference>
<evidence type="ECO:0000313" key="3">
    <source>
        <dbReference type="Proteomes" id="UP000295244"/>
    </source>
</evidence>
<keyword evidence="3" id="KW-1185">Reference proteome</keyword>
<dbReference type="Proteomes" id="UP000295244">
    <property type="component" value="Unassembled WGS sequence"/>
</dbReference>
<evidence type="ECO:0000313" key="2">
    <source>
        <dbReference type="EMBL" id="TCJ20123.1"/>
    </source>
</evidence>
<dbReference type="EMBL" id="SKBU01000006">
    <property type="protein sequence ID" value="TCJ20123.1"/>
    <property type="molecule type" value="Genomic_DNA"/>
</dbReference>